<dbReference type="AlphaFoldDB" id="A0A8S9ICA9"/>
<evidence type="ECO:0000256" key="1">
    <source>
        <dbReference type="SAM" id="SignalP"/>
    </source>
</evidence>
<keyword evidence="1" id="KW-0732">Signal</keyword>
<dbReference type="EMBL" id="QGKW02001911">
    <property type="protein sequence ID" value="KAF2567338.1"/>
    <property type="molecule type" value="Genomic_DNA"/>
</dbReference>
<organism evidence="2 3">
    <name type="scientific">Brassica cretica</name>
    <name type="common">Mustard</name>
    <dbReference type="NCBI Taxonomy" id="69181"/>
    <lineage>
        <taxon>Eukaryota</taxon>
        <taxon>Viridiplantae</taxon>
        <taxon>Streptophyta</taxon>
        <taxon>Embryophyta</taxon>
        <taxon>Tracheophyta</taxon>
        <taxon>Spermatophyta</taxon>
        <taxon>Magnoliopsida</taxon>
        <taxon>eudicotyledons</taxon>
        <taxon>Gunneridae</taxon>
        <taxon>Pentapetalae</taxon>
        <taxon>rosids</taxon>
        <taxon>malvids</taxon>
        <taxon>Brassicales</taxon>
        <taxon>Brassicaceae</taxon>
        <taxon>Brassiceae</taxon>
        <taxon>Brassica</taxon>
    </lineage>
</organism>
<evidence type="ECO:0000313" key="2">
    <source>
        <dbReference type="EMBL" id="KAF2567338.1"/>
    </source>
</evidence>
<gene>
    <name evidence="2" type="ORF">F2Q68_00024415</name>
</gene>
<feature type="chain" id="PRO_5035812739" description="Reverse transcriptase zinc-binding domain-containing protein" evidence="1">
    <location>
        <begin position="23"/>
        <end position="90"/>
    </location>
</feature>
<proteinExistence type="predicted"/>
<evidence type="ECO:0000313" key="3">
    <source>
        <dbReference type="Proteomes" id="UP000712281"/>
    </source>
</evidence>
<comment type="caution">
    <text evidence="2">The sequence shown here is derived from an EMBL/GenBank/DDBJ whole genome shotgun (WGS) entry which is preliminary data.</text>
</comment>
<protein>
    <recommendedName>
        <fullName evidence="4">Reverse transcriptase zinc-binding domain-containing protein</fullName>
    </recommendedName>
</protein>
<evidence type="ECO:0008006" key="4">
    <source>
        <dbReference type="Google" id="ProtNLM"/>
    </source>
</evidence>
<dbReference type="Proteomes" id="UP000712281">
    <property type="component" value="Unassembled WGS sequence"/>
</dbReference>
<feature type="signal peptide" evidence="1">
    <location>
        <begin position="1"/>
        <end position="22"/>
    </location>
</feature>
<accession>A0A8S9ICA9</accession>
<reference evidence="2" key="1">
    <citation type="submission" date="2019-12" db="EMBL/GenBank/DDBJ databases">
        <title>Genome sequencing and annotation of Brassica cretica.</title>
        <authorList>
            <person name="Studholme D.J."/>
            <person name="Sarris P.F."/>
        </authorList>
    </citation>
    <scope>NUCLEOTIDE SEQUENCE</scope>
    <source>
        <strain evidence="2">PFS-001/15</strain>
        <tissue evidence="2">Leaf</tissue>
    </source>
</reference>
<sequence length="90" mass="10154">MFGTPPLWTALWLLLPLMAGRASWQVEKFCDWAVGNGEKIRVWQDPWLSCEAPLVPIGPPTLSSSNLLVSDLLCKLTNVWDLEKIIHELP</sequence>
<name>A0A8S9ICA9_BRACR</name>